<reference evidence="5 6" key="1">
    <citation type="submission" date="2018-11" db="EMBL/GenBank/DDBJ databases">
        <title>Genome sequencing and assembly of Clostridium tagluense strain A121.</title>
        <authorList>
            <person name="Murakami T."/>
            <person name="Segawa T."/>
            <person name="Shcherbakova V.A."/>
            <person name="Mori H."/>
            <person name="Yoshimura Y."/>
        </authorList>
    </citation>
    <scope>NUCLEOTIDE SEQUENCE [LARGE SCALE GENOMIC DNA]</scope>
    <source>
        <strain evidence="5 6">A121</strain>
    </source>
</reference>
<dbReference type="GO" id="GO:0008236">
    <property type="term" value="F:serine-type peptidase activity"/>
    <property type="evidence" value="ECO:0007669"/>
    <property type="project" value="UniProtKB-KW"/>
</dbReference>
<evidence type="ECO:0000256" key="4">
    <source>
        <dbReference type="ARBA" id="ARBA00022825"/>
    </source>
</evidence>
<dbReference type="Proteomes" id="UP000287872">
    <property type="component" value="Unassembled WGS sequence"/>
</dbReference>
<evidence type="ECO:0000313" key="6">
    <source>
        <dbReference type="Proteomes" id="UP000287872"/>
    </source>
</evidence>
<gene>
    <name evidence="5" type="ORF">Ctaglu_17280</name>
</gene>
<evidence type="ECO:0000256" key="3">
    <source>
        <dbReference type="ARBA" id="ARBA00022801"/>
    </source>
</evidence>
<keyword evidence="3" id="KW-0378">Hydrolase</keyword>
<dbReference type="PANTHER" id="PTHR20842">
    <property type="entry name" value="PROTEASE S51 ALPHA-ASPARTYL DIPEPTIDASE"/>
    <property type="match status" value="1"/>
</dbReference>
<dbReference type="RefSeq" id="WP_125000150.1">
    <property type="nucleotide sequence ID" value="NZ_BHYK01000008.1"/>
</dbReference>
<evidence type="ECO:0000256" key="1">
    <source>
        <dbReference type="ARBA" id="ARBA00006534"/>
    </source>
</evidence>
<dbReference type="AlphaFoldDB" id="A0A401UKS6"/>
<comment type="similarity">
    <text evidence="1">Belongs to the peptidase S51 family.</text>
</comment>
<organism evidence="5 6">
    <name type="scientific">Clostridium tagluense</name>
    <dbReference type="NCBI Taxonomy" id="360422"/>
    <lineage>
        <taxon>Bacteria</taxon>
        <taxon>Bacillati</taxon>
        <taxon>Bacillota</taxon>
        <taxon>Clostridia</taxon>
        <taxon>Eubacteriales</taxon>
        <taxon>Clostridiaceae</taxon>
        <taxon>Clostridium</taxon>
    </lineage>
</organism>
<keyword evidence="2" id="KW-0645">Protease</keyword>
<dbReference type="Gene3D" id="3.40.50.880">
    <property type="match status" value="1"/>
</dbReference>
<comment type="caution">
    <text evidence="5">The sequence shown here is derived from an EMBL/GenBank/DDBJ whole genome shotgun (WGS) entry which is preliminary data.</text>
</comment>
<protein>
    <submittedName>
        <fullName evidence="5">Peptidase S51</fullName>
    </submittedName>
</protein>
<evidence type="ECO:0000313" key="5">
    <source>
        <dbReference type="EMBL" id="GCD10105.1"/>
    </source>
</evidence>
<dbReference type="PANTHER" id="PTHR20842:SF0">
    <property type="entry name" value="ALPHA-ASPARTYL DIPEPTIDASE"/>
    <property type="match status" value="1"/>
</dbReference>
<name>A0A401UKS6_9CLOT</name>
<dbReference type="OrthoDB" id="9778515at2"/>
<keyword evidence="6" id="KW-1185">Reference proteome</keyword>
<evidence type="ECO:0000256" key="2">
    <source>
        <dbReference type="ARBA" id="ARBA00022670"/>
    </source>
</evidence>
<proteinExistence type="inferred from homology"/>
<keyword evidence="4" id="KW-0720">Serine protease</keyword>
<dbReference type="InterPro" id="IPR005320">
    <property type="entry name" value="Peptidase_S51"/>
</dbReference>
<dbReference type="GO" id="GO:0006508">
    <property type="term" value="P:proteolysis"/>
    <property type="evidence" value="ECO:0007669"/>
    <property type="project" value="UniProtKB-KW"/>
</dbReference>
<dbReference type="SUPFAM" id="SSF52317">
    <property type="entry name" value="Class I glutamine amidotransferase-like"/>
    <property type="match status" value="1"/>
</dbReference>
<dbReference type="EMBL" id="BHYK01000008">
    <property type="protein sequence ID" value="GCD10105.1"/>
    <property type="molecule type" value="Genomic_DNA"/>
</dbReference>
<sequence>MGTLVLFSDFTENDNADFKNSVRKLFSNKQYSLTYIASMTDIALKYYKMNKESLSEYGDFEFHYLDIDEFYNQDNIEELFKSDVIYLSGGNTYYFLNNLKKRNLIDRLRIYVQNGGCIFGLSAGAIMMSKDIVVSQFGDENIVGLTDLSSLDLVDFDFMPHWNQDSSYLNALKEYTENTGRICYICNDGDGIIIKDNETKFYGNIKIIENGRFNDIS</sequence>
<dbReference type="Pfam" id="PF03575">
    <property type="entry name" value="Peptidase_S51"/>
    <property type="match status" value="1"/>
</dbReference>
<dbReference type="InterPro" id="IPR029062">
    <property type="entry name" value="Class_I_gatase-like"/>
</dbReference>
<accession>A0A401UKS6</accession>